<dbReference type="GO" id="GO:0016020">
    <property type="term" value="C:membrane"/>
    <property type="evidence" value="ECO:0007669"/>
    <property type="project" value="TreeGrafter"/>
</dbReference>
<dbReference type="InterPro" id="IPR017853">
    <property type="entry name" value="GH"/>
</dbReference>
<evidence type="ECO:0000256" key="5">
    <source>
        <dbReference type="ARBA" id="ARBA00023295"/>
    </source>
</evidence>
<dbReference type="GO" id="GO:0005975">
    <property type="term" value="P:carbohydrate metabolic process"/>
    <property type="evidence" value="ECO:0007669"/>
    <property type="project" value="InterPro"/>
</dbReference>
<dbReference type="Pfam" id="PF00728">
    <property type="entry name" value="Glyco_hydro_20"/>
    <property type="match status" value="1"/>
</dbReference>
<reference evidence="10 11" key="1">
    <citation type="journal article" date="2013" name="Int. J. Syst. Evol. Microbiol.">
        <title>Kordia antarctica sp. nov., isolated from Antarctic seawater.</title>
        <authorList>
            <person name="Baek K."/>
            <person name="Choi A."/>
            <person name="Kang I."/>
            <person name="Lee K."/>
            <person name="Cho J.C."/>
        </authorList>
    </citation>
    <scope>NUCLEOTIDE SEQUENCE [LARGE SCALE GENOMIC DNA]</scope>
    <source>
        <strain evidence="10 11">IMCC3317</strain>
    </source>
</reference>
<dbReference type="EMBL" id="CP019288">
    <property type="protein sequence ID" value="QHI34772.1"/>
    <property type="molecule type" value="Genomic_DNA"/>
</dbReference>
<dbReference type="Gene3D" id="3.30.379.10">
    <property type="entry name" value="Chitobiase/beta-hexosaminidase domain 2-like"/>
    <property type="match status" value="1"/>
</dbReference>
<dbReference type="SUPFAM" id="SSF51445">
    <property type="entry name" value="(Trans)glycosidases"/>
    <property type="match status" value="1"/>
</dbReference>
<dbReference type="Gene3D" id="3.20.20.80">
    <property type="entry name" value="Glycosidases"/>
    <property type="match status" value="1"/>
</dbReference>
<evidence type="ECO:0000256" key="3">
    <source>
        <dbReference type="ARBA" id="ARBA00012663"/>
    </source>
</evidence>
<comment type="similarity">
    <text evidence="2">Belongs to the glycosyl hydrolase 20 family.</text>
</comment>
<evidence type="ECO:0000256" key="4">
    <source>
        <dbReference type="ARBA" id="ARBA00022801"/>
    </source>
</evidence>
<proteinExistence type="inferred from homology"/>
<evidence type="ECO:0000313" key="11">
    <source>
        <dbReference type="Proteomes" id="UP000464657"/>
    </source>
</evidence>
<evidence type="ECO:0000313" key="10">
    <source>
        <dbReference type="EMBL" id="QHI34772.1"/>
    </source>
</evidence>
<dbReference type="RefSeq" id="WP_160127560.1">
    <property type="nucleotide sequence ID" value="NZ_CP019288.1"/>
</dbReference>
<dbReference type="InterPro" id="IPR029018">
    <property type="entry name" value="Hex-like_dom2"/>
</dbReference>
<gene>
    <name evidence="10" type="primary">exo I</name>
    <name evidence="10" type="ORF">IMCC3317_01160</name>
</gene>
<accession>A0A7L4ZD19</accession>
<evidence type="ECO:0000259" key="7">
    <source>
        <dbReference type="Pfam" id="PF00728"/>
    </source>
</evidence>
<dbReference type="InterPro" id="IPR015882">
    <property type="entry name" value="HEX_bac_N"/>
</dbReference>
<dbReference type="SUPFAM" id="SSF55545">
    <property type="entry name" value="beta-N-acetylhexosaminidase-like domain"/>
    <property type="match status" value="1"/>
</dbReference>
<dbReference type="GO" id="GO:0030203">
    <property type="term" value="P:glycosaminoglycan metabolic process"/>
    <property type="evidence" value="ECO:0007669"/>
    <property type="project" value="TreeGrafter"/>
</dbReference>
<evidence type="ECO:0000256" key="6">
    <source>
        <dbReference type="PIRSR" id="PIRSR625705-1"/>
    </source>
</evidence>
<evidence type="ECO:0000256" key="2">
    <source>
        <dbReference type="ARBA" id="ARBA00006285"/>
    </source>
</evidence>
<feature type="active site" description="Proton donor" evidence="6">
    <location>
        <position position="329"/>
    </location>
</feature>
<evidence type="ECO:0000259" key="9">
    <source>
        <dbReference type="Pfam" id="PF13290"/>
    </source>
</evidence>
<feature type="domain" description="GH29D-like beta-sandwich" evidence="9">
    <location>
        <begin position="545"/>
        <end position="594"/>
    </location>
</feature>
<keyword evidence="4 10" id="KW-0378">Hydrolase</keyword>
<dbReference type="AlphaFoldDB" id="A0A7L4ZD19"/>
<organism evidence="10 11">
    <name type="scientific">Kordia antarctica</name>
    <dbReference type="NCBI Taxonomy" id="1218801"/>
    <lineage>
        <taxon>Bacteria</taxon>
        <taxon>Pseudomonadati</taxon>
        <taxon>Bacteroidota</taxon>
        <taxon>Flavobacteriia</taxon>
        <taxon>Flavobacteriales</taxon>
        <taxon>Flavobacteriaceae</taxon>
        <taxon>Kordia</taxon>
    </lineage>
</organism>
<dbReference type="CDD" id="cd06563">
    <property type="entry name" value="GH20_chitobiase-like"/>
    <property type="match status" value="1"/>
</dbReference>
<dbReference type="Pfam" id="PF13290">
    <property type="entry name" value="CHB_HEX_C_1"/>
    <property type="match status" value="1"/>
</dbReference>
<dbReference type="EC" id="3.2.1.52" evidence="3"/>
<protein>
    <recommendedName>
        <fullName evidence="3">beta-N-acetylhexosaminidase</fullName>
        <ecNumber evidence="3">3.2.1.52</ecNumber>
    </recommendedName>
</protein>
<dbReference type="Pfam" id="PF02838">
    <property type="entry name" value="Glyco_hydro_20b"/>
    <property type="match status" value="1"/>
</dbReference>
<keyword evidence="11" id="KW-1185">Reference proteome</keyword>
<feature type="domain" description="Glycoside hydrolase family 20 catalytic" evidence="7">
    <location>
        <begin position="153"/>
        <end position="498"/>
    </location>
</feature>
<sequence length="760" mass="86836">MRSNIFFKCIIFLCFIGCIKPQPPIRPHIIPIPNEFTLQEGIFILDKDVLLHADAELQSVADFFNNYLKEKLGYSLKIHSKPTTKAILFKLDETIENEEGYELLVDTSQIIIKAKTAKGAFYAMQTFRQLVPPIIESDQVSIRNLDIKDAPRFTYRGMHLDVSRHLFSVDFIKKYIDMMAFLKMNTFHWHLTDDQGWRIEIKQYPELQKVAAFRDETLIGHYNDAPQKFDGKKYGGFYTQEQVKDIVKYASERQITVIPEIEMPGHSQAAIAAYPKLGCTGEPTKVATKWGVFEDIYCPKEETFTFLENVLDEVMPLFPGKYIHIGGDEAPKTRWKACEHCQALIKKEDLKDEHGLQSYFIARMEKYINTKGKSIIGWDEILEGGLAPNATVMSWRGTKSAVEAAKAGHNVIMTPTSHTYFDYYQTDNEDEPLAIGGYLPLEKVYGFNPIPNELTQEEAKYVLGAQGNLWTEYISTSEKAEYMVFPRMIAMAEINWSNPRKRDYQDFTYRLSHFHKWLDALDVNYANHLYEIEGNIGKENEQLVLGLETVIKDKTIRYTTDESSPNLDSEKYTKYLPIEGSTVFKAAVFDEKEKLGRDFTLVFNNHKAVGKVIAIDPKPHKAYAGSGKEGLINGVSGNDSRYGDKEWLGFWGRDVTIKIDLGKPTKITSISTRFYNASGQWIYAPKEIGFSFVNDEDGRTLNRISQISVDDSILIPFTLEIEEVTTQFIEIHIPTYGTIPDGLQGAGNKTWTFIDEIVVR</sequence>
<dbReference type="PANTHER" id="PTHR22600:SF57">
    <property type="entry name" value="BETA-N-ACETYLHEXOSAMINIDASE"/>
    <property type="match status" value="1"/>
</dbReference>
<dbReference type="PANTHER" id="PTHR22600">
    <property type="entry name" value="BETA-HEXOSAMINIDASE"/>
    <property type="match status" value="1"/>
</dbReference>
<dbReference type="PRINTS" id="PR00738">
    <property type="entry name" value="GLHYDRLASE20"/>
</dbReference>
<evidence type="ECO:0000256" key="1">
    <source>
        <dbReference type="ARBA" id="ARBA00001231"/>
    </source>
</evidence>
<dbReference type="InterPro" id="IPR025705">
    <property type="entry name" value="Beta_hexosaminidase_sua/sub"/>
</dbReference>
<comment type="catalytic activity">
    <reaction evidence="1">
        <text>Hydrolysis of terminal non-reducing N-acetyl-D-hexosamine residues in N-acetyl-beta-D-hexosaminides.</text>
        <dbReference type="EC" id="3.2.1.52"/>
    </reaction>
</comment>
<dbReference type="KEGG" id="kan:IMCC3317_01160"/>
<keyword evidence="5 10" id="KW-0326">Glycosidase</keyword>
<name>A0A7L4ZD19_9FLAO</name>
<dbReference type="InterPro" id="IPR015883">
    <property type="entry name" value="Glyco_hydro_20_cat"/>
</dbReference>
<dbReference type="OrthoDB" id="9763537at2"/>
<dbReference type="Proteomes" id="UP000464657">
    <property type="component" value="Chromosome"/>
</dbReference>
<feature type="domain" description="Beta-hexosaminidase bacterial type N-terminal" evidence="8">
    <location>
        <begin position="27"/>
        <end position="150"/>
    </location>
</feature>
<dbReference type="GO" id="GO:0004563">
    <property type="term" value="F:beta-N-acetylhexosaminidase activity"/>
    <property type="evidence" value="ECO:0007669"/>
    <property type="project" value="UniProtKB-EC"/>
</dbReference>
<dbReference type="InterPro" id="IPR059177">
    <property type="entry name" value="GH29D-like_dom"/>
</dbReference>
<evidence type="ECO:0000259" key="8">
    <source>
        <dbReference type="Pfam" id="PF02838"/>
    </source>
</evidence>